<keyword evidence="2 6" id="KW-0342">GTP-binding</keyword>
<dbReference type="PROSITE" id="PS51417">
    <property type="entry name" value="ARF"/>
    <property type="match status" value="1"/>
</dbReference>
<feature type="binding site" evidence="7">
    <location>
        <position position="56"/>
    </location>
    <ligand>
        <name>Mg(2+)</name>
        <dbReference type="ChEBI" id="CHEBI:18420"/>
    </ligand>
</feature>
<dbReference type="GO" id="GO:0034067">
    <property type="term" value="P:protein localization to Golgi apparatus"/>
    <property type="evidence" value="ECO:0007669"/>
    <property type="project" value="TreeGrafter"/>
</dbReference>
<evidence type="ECO:0000313" key="8">
    <source>
        <dbReference type="EMBL" id="THD19694.1"/>
    </source>
</evidence>
<dbReference type="Pfam" id="PF00025">
    <property type="entry name" value="Arf"/>
    <property type="match status" value="1"/>
</dbReference>
<name>A0A4E0QZE4_FASHE</name>
<protein>
    <recommendedName>
        <fullName evidence="5">ADP-ribosylation factor-related protein 1</fullName>
    </recommendedName>
</protein>
<dbReference type="NCBIfam" id="TIGR00231">
    <property type="entry name" value="small_GTP"/>
    <property type="match status" value="1"/>
</dbReference>
<feature type="binding site" evidence="6">
    <location>
        <position position="78"/>
    </location>
    <ligand>
        <name>GTP</name>
        <dbReference type="ChEBI" id="CHEBI:37565"/>
    </ligand>
</feature>
<comment type="function">
    <text evidence="3">Trans-Golgi-associated GTPase that regulates protein sorting. Controls the targeting of ARL1 and its effector to the trans-Golgi. Required for the lipidation of chylomicrons in the intestine and required for VLDL lipidation in the liver.</text>
</comment>
<comment type="subunit">
    <text evidence="4">Interacts with SYS1.</text>
</comment>
<dbReference type="EMBL" id="JXXN02005822">
    <property type="protein sequence ID" value="THD19694.1"/>
    <property type="molecule type" value="Genomic_DNA"/>
</dbReference>
<feature type="binding site" evidence="6">
    <location>
        <begin position="24"/>
        <end position="31"/>
    </location>
    <ligand>
        <name>GTP</name>
        <dbReference type="ChEBI" id="CHEBI:37565"/>
    </ligand>
</feature>
<gene>
    <name evidence="8" type="ORF">D915_009570</name>
</gene>
<sequence>MYTLFRALWNQLSHVDEYSVLILGLDGAGKTTYLEQTKINFVRNYNPLPLQKITTTVGLNIGEVVISGIKLKFWDLGGQEELQSLWDKYYSESHGIIYVIDSADVDRFDESIKAFGKSYFFQDDVFTDMMIRNPALDSVPLLILANKQDLSSAFPVCEVNKIFYDSMRFVGQRECTIRGVCALTGNGLPDGIQWMVDKIKQNAVHRPPNLSEGT</sequence>
<evidence type="ECO:0000256" key="5">
    <source>
        <dbReference type="ARBA" id="ARBA00039478"/>
    </source>
</evidence>
<dbReference type="InterPro" id="IPR027417">
    <property type="entry name" value="P-loop_NTPase"/>
</dbReference>
<feature type="binding site" evidence="7">
    <location>
        <position position="31"/>
    </location>
    <ligand>
        <name>Mg(2+)</name>
        <dbReference type="ChEBI" id="CHEBI:18420"/>
    </ligand>
</feature>
<dbReference type="Gene3D" id="3.40.50.300">
    <property type="entry name" value="P-loop containing nucleotide triphosphate hydrolases"/>
    <property type="match status" value="1"/>
</dbReference>
<evidence type="ECO:0000256" key="2">
    <source>
        <dbReference type="ARBA" id="ARBA00023134"/>
    </source>
</evidence>
<dbReference type="PANTHER" id="PTHR45909:SF1">
    <property type="entry name" value="ADP-RIBOSYLATION FACTOR-RELATED PROTEIN 1"/>
    <property type="match status" value="1"/>
</dbReference>
<comment type="caution">
    <text evidence="8">The sequence shown here is derived from an EMBL/GenBank/DDBJ whole genome shotgun (WGS) entry which is preliminary data.</text>
</comment>
<dbReference type="GO" id="GO:0043001">
    <property type="term" value="P:Golgi to plasma membrane protein transport"/>
    <property type="evidence" value="ECO:0007669"/>
    <property type="project" value="TreeGrafter"/>
</dbReference>
<dbReference type="PANTHER" id="PTHR45909">
    <property type="entry name" value="ADP-RIBOSYLATION FACTOR-RELATED PROTEIN 1"/>
    <property type="match status" value="1"/>
</dbReference>
<dbReference type="GO" id="GO:0003924">
    <property type="term" value="F:GTPase activity"/>
    <property type="evidence" value="ECO:0007669"/>
    <property type="project" value="InterPro"/>
</dbReference>
<keyword evidence="7" id="KW-0460">Magnesium</keyword>
<dbReference type="SMART" id="SM00178">
    <property type="entry name" value="SAR"/>
    <property type="match status" value="1"/>
</dbReference>
<proteinExistence type="predicted"/>
<evidence type="ECO:0000313" key="9">
    <source>
        <dbReference type="Proteomes" id="UP000230066"/>
    </source>
</evidence>
<dbReference type="AlphaFoldDB" id="A0A4E0QZE4"/>
<feature type="binding site" evidence="6">
    <location>
        <begin position="146"/>
        <end position="149"/>
    </location>
    <ligand>
        <name>GTP</name>
        <dbReference type="ChEBI" id="CHEBI:37565"/>
    </ligand>
</feature>
<keyword evidence="7" id="KW-0479">Metal-binding</keyword>
<dbReference type="InterPro" id="IPR024156">
    <property type="entry name" value="Small_GTPase_ARF"/>
</dbReference>
<dbReference type="GO" id="GO:0006886">
    <property type="term" value="P:intracellular protein transport"/>
    <property type="evidence" value="ECO:0007669"/>
    <property type="project" value="TreeGrafter"/>
</dbReference>
<dbReference type="GO" id="GO:0005525">
    <property type="term" value="F:GTP binding"/>
    <property type="evidence" value="ECO:0007669"/>
    <property type="project" value="UniProtKB-KW"/>
</dbReference>
<evidence type="ECO:0000256" key="6">
    <source>
        <dbReference type="PIRSR" id="PIRSR606689-1"/>
    </source>
</evidence>
<organism evidence="8 9">
    <name type="scientific">Fasciola hepatica</name>
    <name type="common">Liver fluke</name>
    <dbReference type="NCBI Taxonomy" id="6192"/>
    <lineage>
        <taxon>Eukaryota</taxon>
        <taxon>Metazoa</taxon>
        <taxon>Spiralia</taxon>
        <taxon>Lophotrochozoa</taxon>
        <taxon>Platyhelminthes</taxon>
        <taxon>Trematoda</taxon>
        <taxon>Digenea</taxon>
        <taxon>Plagiorchiida</taxon>
        <taxon>Echinostomata</taxon>
        <taxon>Echinostomatoidea</taxon>
        <taxon>Fasciolidae</taxon>
        <taxon>Fasciola</taxon>
    </lineage>
</organism>
<dbReference type="CDD" id="cd04160">
    <property type="entry name" value="Arfrp1"/>
    <property type="match status" value="1"/>
</dbReference>
<evidence type="ECO:0000256" key="3">
    <source>
        <dbReference type="ARBA" id="ARBA00037377"/>
    </source>
</evidence>
<keyword evidence="1 6" id="KW-0547">Nucleotide-binding</keyword>
<evidence type="ECO:0000256" key="1">
    <source>
        <dbReference type="ARBA" id="ARBA00022741"/>
    </source>
</evidence>
<dbReference type="InterPro" id="IPR005225">
    <property type="entry name" value="Small_GTP-bd"/>
</dbReference>
<dbReference type="InterPro" id="IPR006689">
    <property type="entry name" value="Small_GTPase_ARF/SAR"/>
</dbReference>
<dbReference type="SMART" id="SM00177">
    <property type="entry name" value="ARF"/>
    <property type="match status" value="1"/>
</dbReference>
<dbReference type="Proteomes" id="UP000230066">
    <property type="component" value="Unassembled WGS sequence"/>
</dbReference>
<dbReference type="GO" id="GO:0005794">
    <property type="term" value="C:Golgi apparatus"/>
    <property type="evidence" value="ECO:0007669"/>
    <property type="project" value="TreeGrafter"/>
</dbReference>
<dbReference type="GO" id="GO:0046872">
    <property type="term" value="F:metal ion binding"/>
    <property type="evidence" value="ECO:0007669"/>
    <property type="project" value="UniProtKB-KW"/>
</dbReference>
<reference evidence="8" key="1">
    <citation type="submission" date="2019-03" db="EMBL/GenBank/DDBJ databases">
        <title>Improved annotation for the trematode Fasciola hepatica.</title>
        <authorList>
            <person name="Choi Y.-J."/>
            <person name="Martin J."/>
            <person name="Mitreva M."/>
        </authorList>
    </citation>
    <scope>NUCLEOTIDE SEQUENCE [LARGE SCALE GENOMIC DNA]</scope>
</reference>
<dbReference type="PRINTS" id="PR00449">
    <property type="entry name" value="RASTRNSFRMNG"/>
</dbReference>
<dbReference type="SUPFAM" id="SSF52540">
    <property type="entry name" value="P-loop containing nucleoside triphosphate hydrolases"/>
    <property type="match status" value="1"/>
</dbReference>
<evidence type="ECO:0000256" key="7">
    <source>
        <dbReference type="PIRSR" id="PIRSR606689-2"/>
    </source>
</evidence>
<keyword evidence="9" id="KW-1185">Reference proteome</keyword>
<accession>A0A4E0QZE4</accession>
<evidence type="ECO:0000256" key="4">
    <source>
        <dbReference type="ARBA" id="ARBA00038765"/>
    </source>
</evidence>